<dbReference type="EMBL" id="JAJJMB010012264">
    <property type="protein sequence ID" value="KAI3879203.1"/>
    <property type="molecule type" value="Genomic_DNA"/>
</dbReference>
<gene>
    <name evidence="3" type="ORF">MKW98_028770</name>
</gene>
<keyword evidence="2" id="KW-0812">Transmembrane</keyword>
<dbReference type="Pfam" id="PF22099">
    <property type="entry name" value="MRS2-like"/>
    <property type="match status" value="1"/>
</dbReference>
<protein>
    <recommendedName>
        <fullName evidence="5">Magnesium transporter</fullName>
    </recommendedName>
</protein>
<name>A0AAD4SAU2_9MAGN</name>
<accession>A0AAD4SAU2</accession>
<evidence type="ECO:0000313" key="3">
    <source>
        <dbReference type="EMBL" id="KAI3879203.1"/>
    </source>
</evidence>
<organism evidence="3 4">
    <name type="scientific">Papaver atlanticum</name>
    <dbReference type="NCBI Taxonomy" id="357466"/>
    <lineage>
        <taxon>Eukaryota</taxon>
        <taxon>Viridiplantae</taxon>
        <taxon>Streptophyta</taxon>
        <taxon>Embryophyta</taxon>
        <taxon>Tracheophyta</taxon>
        <taxon>Spermatophyta</taxon>
        <taxon>Magnoliopsida</taxon>
        <taxon>Ranunculales</taxon>
        <taxon>Papaveraceae</taxon>
        <taxon>Papaveroideae</taxon>
        <taxon>Papaver</taxon>
    </lineage>
</organism>
<comment type="similarity">
    <text evidence="1">Belongs to the CorA metal ion transporter (MIT) (TC 1.A.35.5) family.</text>
</comment>
<dbReference type="GO" id="GO:0015095">
    <property type="term" value="F:magnesium ion transmembrane transporter activity"/>
    <property type="evidence" value="ECO:0007669"/>
    <property type="project" value="TreeGrafter"/>
</dbReference>
<proteinExistence type="inferred from homology"/>
<keyword evidence="2" id="KW-0472">Membrane</keyword>
<evidence type="ECO:0000256" key="2">
    <source>
        <dbReference type="SAM" id="Phobius"/>
    </source>
</evidence>
<keyword evidence="4" id="KW-1185">Reference proteome</keyword>
<dbReference type="InterPro" id="IPR039204">
    <property type="entry name" value="MRS2-like"/>
</dbReference>
<dbReference type="PANTHER" id="PTHR13890:SF31">
    <property type="entry name" value="MAGNESIUM TRANSPORTER MRS2-2-RELATED"/>
    <property type="match status" value="1"/>
</dbReference>
<feature type="transmembrane region" description="Helical" evidence="2">
    <location>
        <begin position="136"/>
        <end position="159"/>
    </location>
</feature>
<evidence type="ECO:0008006" key="5">
    <source>
        <dbReference type="Google" id="ProtNLM"/>
    </source>
</evidence>
<comment type="caution">
    <text evidence="3">The sequence shown here is derived from an EMBL/GenBank/DDBJ whole genome shotgun (WGS) entry which is preliminary data.</text>
</comment>
<dbReference type="Gene3D" id="1.20.58.340">
    <property type="entry name" value="Magnesium transport protein CorA, transmembrane region"/>
    <property type="match status" value="1"/>
</dbReference>
<evidence type="ECO:0000256" key="1">
    <source>
        <dbReference type="ARBA" id="ARBA00007535"/>
    </source>
</evidence>
<evidence type="ECO:0000313" key="4">
    <source>
        <dbReference type="Proteomes" id="UP001202328"/>
    </source>
</evidence>
<dbReference type="Proteomes" id="UP001202328">
    <property type="component" value="Unassembled WGS sequence"/>
</dbReference>
<sequence>MRGLTARLKKVRDVHEKLLKDDGGMADLYLSRKTASSSPIRGSMESAAAFCMDENDVKELKMLLEPYFIQSGGALNKLATLRERIDVTNENRKNQLEQLKLILECGTFCVGMYSVVPGIFGMNIPFKWDHEPNGFMFKWVIIVPVVVCAALFALIISYARHKGLGSC</sequence>
<keyword evidence="2" id="KW-1133">Transmembrane helix</keyword>
<dbReference type="PANTHER" id="PTHR13890">
    <property type="entry name" value="RNA SPLICING PROTEIN MRS2, MITOCHONDRIAL"/>
    <property type="match status" value="1"/>
</dbReference>
<feature type="transmembrane region" description="Helical" evidence="2">
    <location>
        <begin position="101"/>
        <end position="124"/>
    </location>
</feature>
<reference evidence="3" key="1">
    <citation type="submission" date="2022-04" db="EMBL/GenBank/DDBJ databases">
        <title>A functionally conserved STORR gene fusion in Papaver species that diverged 16.8 million years ago.</title>
        <authorList>
            <person name="Catania T."/>
        </authorList>
    </citation>
    <scope>NUCLEOTIDE SEQUENCE</scope>
    <source>
        <strain evidence="3">S-188037</strain>
    </source>
</reference>
<dbReference type="AlphaFoldDB" id="A0AAD4SAU2"/>